<feature type="domain" description="DUF2520" evidence="2">
    <location>
        <begin position="138"/>
        <end position="265"/>
    </location>
</feature>
<dbReference type="InterPro" id="IPR008927">
    <property type="entry name" value="6-PGluconate_DH-like_C_sf"/>
</dbReference>
<protein>
    <submittedName>
        <fullName evidence="3">Predicted oxidoreductase, contains short-chain dehydrogenase (SDR) and DUF2520 domains</fullName>
    </submittedName>
</protein>
<dbReference type="Proteomes" id="UP000198992">
    <property type="component" value="Unassembled WGS sequence"/>
</dbReference>
<evidence type="ECO:0000259" key="1">
    <source>
        <dbReference type="Pfam" id="PF10727"/>
    </source>
</evidence>
<dbReference type="InterPro" id="IPR036291">
    <property type="entry name" value="NAD(P)-bd_dom_sf"/>
</dbReference>
<reference evidence="3 4" key="1">
    <citation type="submission" date="2016-10" db="EMBL/GenBank/DDBJ databases">
        <authorList>
            <person name="de Groot N.N."/>
        </authorList>
    </citation>
    <scope>NUCLEOTIDE SEQUENCE [LARGE SCALE GENOMIC DNA]</scope>
    <source>
        <strain evidence="3 4">MT12</strain>
    </source>
</reference>
<organism evidence="3 4">
    <name type="scientific">Bradyrhizobium erythrophlei</name>
    <dbReference type="NCBI Taxonomy" id="1437360"/>
    <lineage>
        <taxon>Bacteria</taxon>
        <taxon>Pseudomonadati</taxon>
        <taxon>Pseudomonadota</taxon>
        <taxon>Alphaproteobacteria</taxon>
        <taxon>Hyphomicrobiales</taxon>
        <taxon>Nitrobacteraceae</taxon>
        <taxon>Bradyrhizobium</taxon>
    </lineage>
</organism>
<dbReference type="Pfam" id="PF10727">
    <property type="entry name" value="Rossmann-like"/>
    <property type="match status" value="1"/>
</dbReference>
<evidence type="ECO:0000259" key="2">
    <source>
        <dbReference type="Pfam" id="PF10728"/>
    </source>
</evidence>
<name>A0A1H5ILY4_9BRAD</name>
<proteinExistence type="predicted"/>
<dbReference type="InterPro" id="IPR019665">
    <property type="entry name" value="OxRdtase/DH_put_Rossmann_dom"/>
</dbReference>
<dbReference type="RefSeq" id="WP_092125119.1">
    <property type="nucleotide sequence ID" value="NZ_FNTH01000001.1"/>
</dbReference>
<dbReference type="SUPFAM" id="SSF51735">
    <property type="entry name" value="NAD(P)-binding Rossmann-fold domains"/>
    <property type="match status" value="1"/>
</dbReference>
<dbReference type="PANTHER" id="PTHR40459">
    <property type="entry name" value="CONSERVED HYPOTHETICAL ALANINE AND LEUCINE RICH PROTEIN"/>
    <property type="match status" value="1"/>
</dbReference>
<feature type="domain" description="Putative oxidoreductase/dehydrogenase Rossmann-like" evidence="1">
    <location>
        <begin position="6"/>
        <end position="121"/>
    </location>
</feature>
<accession>A0A1H5ILY4</accession>
<dbReference type="EMBL" id="FNTH01000001">
    <property type="protein sequence ID" value="SEE41222.1"/>
    <property type="molecule type" value="Genomic_DNA"/>
</dbReference>
<dbReference type="PANTHER" id="PTHR40459:SF1">
    <property type="entry name" value="CONSERVED HYPOTHETICAL ALANINE AND LEUCINE RICH PROTEIN"/>
    <property type="match status" value="1"/>
</dbReference>
<dbReference type="SUPFAM" id="SSF48179">
    <property type="entry name" value="6-phosphogluconate dehydrogenase C-terminal domain-like"/>
    <property type="match status" value="1"/>
</dbReference>
<sequence>MSTSLAALRIGFIGAGRVAQTLAPAFARADLNVAAFYNRGLDAAQRLGSRIPSARPMTDAQQVVDGCDMVFLTVSDDAILPVCRGLRWELRHRVVHCSGATDLAALDHARSAGAATGGFHPMQMFANPDVALEGLRGCTVGIEAEGDFRHDLERLATSIGCEPLALPAGVRALYHASAYYVGPFLISLLKEGVELWKSFGASEADALRAMMPLLRGTVAAVLDGGLANGMGGCVARGDVGTIVKHLRVLDERFPASGALYRELALRNVPLGIERGTLSAPRAAEIEQLLLRTRQEQAAS</sequence>
<dbReference type="Pfam" id="PF10728">
    <property type="entry name" value="DUF2520"/>
    <property type="match status" value="1"/>
</dbReference>
<dbReference type="Gene3D" id="3.40.50.720">
    <property type="entry name" value="NAD(P)-binding Rossmann-like Domain"/>
    <property type="match status" value="1"/>
</dbReference>
<dbReference type="OrthoDB" id="8650434at2"/>
<dbReference type="InterPro" id="IPR037108">
    <property type="entry name" value="TM1727-like_C_sf"/>
</dbReference>
<dbReference type="AlphaFoldDB" id="A0A1H5ILY4"/>
<dbReference type="Gene3D" id="1.10.1040.20">
    <property type="entry name" value="ProC-like, C-terminal domain"/>
    <property type="match status" value="1"/>
</dbReference>
<evidence type="ECO:0000313" key="4">
    <source>
        <dbReference type="Proteomes" id="UP000198992"/>
    </source>
</evidence>
<evidence type="ECO:0000313" key="3">
    <source>
        <dbReference type="EMBL" id="SEE41222.1"/>
    </source>
</evidence>
<dbReference type="InterPro" id="IPR018931">
    <property type="entry name" value="DUF2520"/>
</dbReference>
<gene>
    <name evidence="3" type="ORF">SAMN05444164_7998</name>
</gene>